<dbReference type="InterPro" id="IPR020846">
    <property type="entry name" value="MFS_dom"/>
</dbReference>
<keyword evidence="6 7" id="KW-0472">Membrane</keyword>
<proteinExistence type="predicted"/>
<name>A0A656GLC1_PSEA0</name>
<evidence type="ECO:0000256" key="2">
    <source>
        <dbReference type="ARBA" id="ARBA00022448"/>
    </source>
</evidence>
<dbReference type="Proteomes" id="UP000003465">
    <property type="component" value="Unassembled WGS sequence"/>
</dbReference>
<dbReference type="AlphaFoldDB" id="A0A656GLC1"/>
<organism evidence="9 10">
    <name type="scientific">Pseudomonas amygdali pv. mori str. 301020</name>
    <dbReference type="NCBI Taxonomy" id="629261"/>
    <lineage>
        <taxon>Bacteria</taxon>
        <taxon>Pseudomonadati</taxon>
        <taxon>Pseudomonadota</taxon>
        <taxon>Gammaproteobacteria</taxon>
        <taxon>Pseudomonadales</taxon>
        <taxon>Pseudomonadaceae</taxon>
        <taxon>Pseudomonas</taxon>
        <taxon>Pseudomonas amygdali</taxon>
    </lineage>
</organism>
<evidence type="ECO:0000313" key="9">
    <source>
        <dbReference type="EMBL" id="EGH26339.1"/>
    </source>
</evidence>
<feature type="transmembrane region" description="Helical" evidence="7">
    <location>
        <begin position="43"/>
        <end position="65"/>
    </location>
</feature>
<dbReference type="EMBL" id="AEAG01002191">
    <property type="protein sequence ID" value="EGH26339.1"/>
    <property type="molecule type" value="Genomic_DNA"/>
</dbReference>
<gene>
    <name evidence="9" type="ORF">PSYMO_34826</name>
</gene>
<dbReference type="PANTHER" id="PTHR43045">
    <property type="entry name" value="SHIKIMATE TRANSPORTER"/>
    <property type="match status" value="1"/>
</dbReference>
<dbReference type="InterPro" id="IPR036259">
    <property type="entry name" value="MFS_trans_sf"/>
</dbReference>
<dbReference type="PANTHER" id="PTHR43045:SF1">
    <property type="entry name" value="SHIKIMATE TRANSPORTER"/>
    <property type="match status" value="1"/>
</dbReference>
<feature type="domain" description="Major facilitator superfamily (MFS) profile" evidence="8">
    <location>
        <begin position="1"/>
        <end position="69"/>
    </location>
</feature>
<dbReference type="GO" id="GO:0005886">
    <property type="term" value="C:plasma membrane"/>
    <property type="evidence" value="ECO:0007669"/>
    <property type="project" value="UniProtKB-SubCell"/>
</dbReference>
<dbReference type="Gene3D" id="1.20.1250.20">
    <property type="entry name" value="MFS general substrate transporter like domains"/>
    <property type="match status" value="1"/>
</dbReference>
<keyword evidence="5 7" id="KW-1133">Transmembrane helix</keyword>
<keyword evidence="4 7" id="KW-0812">Transmembrane</keyword>
<accession>A0A656GLC1</accession>
<keyword evidence="3" id="KW-1003">Cell membrane</keyword>
<evidence type="ECO:0000256" key="7">
    <source>
        <dbReference type="SAM" id="Phobius"/>
    </source>
</evidence>
<comment type="caution">
    <text evidence="9">The sequence shown here is derived from an EMBL/GenBank/DDBJ whole genome shotgun (WGS) entry which is preliminary data.</text>
</comment>
<evidence type="ECO:0000256" key="1">
    <source>
        <dbReference type="ARBA" id="ARBA00004651"/>
    </source>
</evidence>
<dbReference type="PROSITE" id="PS50850">
    <property type="entry name" value="MFS"/>
    <property type="match status" value="1"/>
</dbReference>
<evidence type="ECO:0000313" key="10">
    <source>
        <dbReference type="Proteomes" id="UP000003465"/>
    </source>
</evidence>
<reference evidence="9 10" key="1">
    <citation type="journal article" date="2011" name="PLoS Pathog.">
        <title>Dynamic evolution of pathogenicity revealed by sequencing and comparative genomics of 19 Pseudomonas syringae isolates.</title>
        <authorList>
            <person name="Baltrus D.A."/>
            <person name="Nishimura M.T."/>
            <person name="Romanchuk A."/>
            <person name="Chang J.H."/>
            <person name="Mukhtar M.S."/>
            <person name="Cherkis K."/>
            <person name="Roach J."/>
            <person name="Grant S.R."/>
            <person name="Jones C.D."/>
            <person name="Dangl J.L."/>
        </authorList>
    </citation>
    <scope>NUCLEOTIDE SEQUENCE [LARGE SCALE GENOMIC DNA]</scope>
    <source>
        <strain evidence="9 10">301020</strain>
    </source>
</reference>
<dbReference type="SUPFAM" id="SSF103473">
    <property type="entry name" value="MFS general substrate transporter"/>
    <property type="match status" value="1"/>
</dbReference>
<evidence type="ECO:0000256" key="4">
    <source>
        <dbReference type="ARBA" id="ARBA00022692"/>
    </source>
</evidence>
<feature type="non-terminal residue" evidence="9">
    <location>
        <position position="69"/>
    </location>
</feature>
<sequence>MGIWAPVTLVLIRILQGLGAGAELAAAAVTAYEHADENKRGSQGAWPALGLNLGLLLSSLTVYLLTIQG</sequence>
<comment type="subcellular location">
    <subcellularLocation>
        <location evidence="1">Cell membrane</location>
        <topology evidence="1">Multi-pass membrane protein</topology>
    </subcellularLocation>
</comment>
<evidence type="ECO:0000256" key="6">
    <source>
        <dbReference type="ARBA" id="ARBA00023136"/>
    </source>
</evidence>
<keyword evidence="2" id="KW-0813">Transport</keyword>
<evidence type="ECO:0000259" key="8">
    <source>
        <dbReference type="PROSITE" id="PS50850"/>
    </source>
</evidence>
<evidence type="ECO:0000256" key="5">
    <source>
        <dbReference type="ARBA" id="ARBA00022989"/>
    </source>
</evidence>
<dbReference type="InterPro" id="IPR005828">
    <property type="entry name" value="MFS_sugar_transport-like"/>
</dbReference>
<dbReference type="GO" id="GO:0022857">
    <property type="term" value="F:transmembrane transporter activity"/>
    <property type="evidence" value="ECO:0007669"/>
    <property type="project" value="InterPro"/>
</dbReference>
<protein>
    <recommendedName>
        <fullName evidence="8">Major facilitator superfamily (MFS) profile domain-containing protein</fullName>
    </recommendedName>
</protein>
<evidence type="ECO:0000256" key="3">
    <source>
        <dbReference type="ARBA" id="ARBA00022475"/>
    </source>
</evidence>
<dbReference type="Pfam" id="PF00083">
    <property type="entry name" value="Sugar_tr"/>
    <property type="match status" value="1"/>
</dbReference>